<dbReference type="GeneID" id="14924519"/>
<keyword evidence="5" id="KW-1185">Reference proteome</keyword>
<dbReference type="InterPro" id="IPR044855">
    <property type="entry name" value="CoA-Trfase_III_dom3_sf"/>
</dbReference>
<dbReference type="EMBL" id="KB007857">
    <property type="protein sequence ID" value="ELR23538.1"/>
    <property type="molecule type" value="Genomic_DNA"/>
</dbReference>
<dbReference type="SUPFAM" id="SSF89796">
    <property type="entry name" value="CoA-transferase family III (CaiB/BaiF)"/>
    <property type="match status" value="1"/>
</dbReference>
<dbReference type="STRING" id="1257118.L8HFN0"/>
<dbReference type="RefSeq" id="XP_004353066.1">
    <property type="nucleotide sequence ID" value="XM_004353014.1"/>
</dbReference>
<name>L8HFN0_ACACF</name>
<dbReference type="Proteomes" id="UP000011083">
    <property type="component" value="Unassembled WGS sequence"/>
</dbReference>
<dbReference type="PANTHER" id="PTHR48207">
    <property type="entry name" value="SUCCINATE--HYDROXYMETHYLGLUTARATE COA-TRANSFERASE"/>
    <property type="match status" value="1"/>
</dbReference>
<dbReference type="PANTHER" id="PTHR48207:SF3">
    <property type="entry name" value="SUCCINATE--HYDROXYMETHYLGLUTARATE COA-TRANSFERASE"/>
    <property type="match status" value="1"/>
</dbReference>
<dbReference type="InterPro" id="IPR003673">
    <property type="entry name" value="CoA-Trfase_fam_III"/>
</dbReference>
<dbReference type="Pfam" id="PF02515">
    <property type="entry name" value="CoA_transf_3"/>
    <property type="match status" value="1"/>
</dbReference>
<keyword evidence="2" id="KW-0808">Transferase</keyword>
<dbReference type="InterPro" id="IPR023606">
    <property type="entry name" value="CoA-Trfase_III_dom_1_sf"/>
</dbReference>
<feature type="region of interest" description="Disordered" evidence="3">
    <location>
        <begin position="49"/>
        <end position="75"/>
    </location>
</feature>
<evidence type="ECO:0000256" key="1">
    <source>
        <dbReference type="ARBA" id="ARBA00008383"/>
    </source>
</evidence>
<dbReference type="OMA" id="IIAGPYC"/>
<sequence>MWTAHIASPVRGALSHVRVLDLSRVLAGPWATQTLADFGADVIKVERPQQGDDTRGWAESWGVSGPHKQDKEGNNTKQSAYFLSANRGKRAITCDITRPEGQELIRQLAAKCDVVVENFKAGGLAKYGLDYASLKQTGPRKDQAGYDFLLQGMSGLMSITGDPQGHPMKVGVAIVDIMTGLYATSSILAALLERDAQSEGKREGQHIDLSLFDVSVAFLANQASNYLVSGKAPQRMGNYHPNIAPYQSFEASDGYFILAVGNDSQFAKFCATAGKPELAADPRFITNAKRVENRKALESEITELTKRRTQQDWIGALKEVGVPCGQVNDIAQAFSDPQLHHRNMFLHLDHPASGADAPVPLMNSPIHMSRTPPECRLPPPALGEHTDEVLRELLSMRDAQIQALRDRSVL</sequence>
<dbReference type="KEGG" id="acan:ACA1_071600"/>
<evidence type="ECO:0000256" key="2">
    <source>
        <dbReference type="ARBA" id="ARBA00022679"/>
    </source>
</evidence>
<dbReference type="Gene3D" id="3.30.1540.10">
    <property type="entry name" value="formyl-coa transferase, domain 3"/>
    <property type="match status" value="1"/>
</dbReference>
<evidence type="ECO:0000313" key="4">
    <source>
        <dbReference type="EMBL" id="ELR23538.1"/>
    </source>
</evidence>
<gene>
    <name evidence="4" type="ORF">ACA1_071600</name>
</gene>
<reference evidence="4 5" key="1">
    <citation type="journal article" date="2013" name="Genome Biol.">
        <title>Genome of Acanthamoeba castellanii highlights extensive lateral gene transfer and early evolution of tyrosine kinase signaling.</title>
        <authorList>
            <person name="Clarke M."/>
            <person name="Lohan A.J."/>
            <person name="Liu B."/>
            <person name="Lagkouvardos I."/>
            <person name="Roy S."/>
            <person name="Zafar N."/>
            <person name="Bertelli C."/>
            <person name="Schilde C."/>
            <person name="Kianianmomeni A."/>
            <person name="Burglin T.R."/>
            <person name="Frech C."/>
            <person name="Turcotte B."/>
            <person name="Kopec K.O."/>
            <person name="Synnott J.M."/>
            <person name="Choo C."/>
            <person name="Paponov I."/>
            <person name="Finkler A."/>
            <person name="Soon Heng Tan C."/>
            <person name="Hutchins A.P."/>
            <person name="Weinmeier T."/>
            <person name="Rattei T."/>
            <person name="Chu J.S."/>
            <person name="Gimenez G."/>
            <person name="Irimia M."/>
            <person name="Rigden D.J."/>
            <person name="Fitzpatrick D.A."/>
            <person name="Lorenzo-Morales J."/>
            <person name="Bateman A."/>
            <person name="Chiu C.H."/>
            <person name="Tang P."/>
            <person name="Hegemann P."/>
            <person name="Fromm H."/>
            <person name="Raoult D."/>
            <person name="Greub G."/>
            <person name="Miranda-Saavedra D."/>
            <person name="Chen N."/>
            <person name="Nash P."/>
            <person name="Ginger M.L."/>
            <person name="Horn M."/>
            <person name="Schaap P."/>
            <person name="Caler L."/>
            <person name="Loftus B."/>
        </authorList>
    </citation>
    <scope>NUCLEOTIDE SEQUENCE [LARGE SCALE GENOMIC DNA]</scope>
    <source>
        <strain evidence="4 5">Neff</strain>
    </source>
</reference>
<dbReference type="AlphaFoldDB" id="L8HFN0"/>
<accession>L8HFN0</accession>
<evidence type="ECO:0000256" key="3">
    <source>
        <dbReference type="SAM" id="MobiDB-lite"/>
    </source>
</evidence>
<comment type="similarity">
    <text evidence="1">Belongs to the CoA-transferase III family.</text>
</comment>
<dbReference type="InterPro" id="IPR050483">
    <property type="entry name" value="CoA-transferase_III_domain"/>
</dbReference>
<dbReference type="GO" id="GO:0008410">
    <property type="term" value="F:CoA-transferase activity"/>
    <property type="evidence" value="ECO:0007669"/>
    <property type="project" value="TreeGrafter"/>
</dbReference>
<dbReference type="OrthoDB" id="5863171at2759"/>
<dbReference type="Gene3D" id="3.40.50.10540">
    <property type="entry name" value="Crotonobetainyl-coa:carnitine coa-transferase, domain 1"/>
    <property type="match status" value="1"/>
</dbReference>
<protein>
    <submittedName>
        <fullName evidence="4">Oxidoreductase, short chain dehydrogenase/reductase superfamily protein</fullName>
    </submittedName>
</protein>
<proteinExistence type="inferred from homology"/>
<evidence type="ECO:0000313" key="5">
    <source>
        <dbReference type="Proteomes" id="UP000011083"/>
    </source>
</evidence>
<organism evidence="4 5">
    <name type="scientific">Acanthamoeba castellanii (strain ATCC 30010 / Neff)</name>
    <dbReference type="NCBI Taxonomy" id="1257118"/>
    <lineage>
        <taxon>Eukaryota</taxon>
        <taxon>Amoebozoa</taxon>
        <taxon>Discosea</taxon>
        <taxon>Longamoebia</taxon>
        <taxon>Centramoebida</taxon>
        <taxon>Acanthamoebidae</taxon>
        <taxon>Acanthamoeba</taxon>
    </lineage>
</organism>
<dbReference type="VEuPathDB" id="AmoebaDB:ACA1_071600"/>